<evidence type="ECO:0000256" key="1">
    <source>
        <dbReference type="SAM" id="MobiDB-lite"/>
    </source>
</evidence>
<evidence type="ECO:0000313" key="3">
    <source>
        <dbReference type="Proteomes" id="UP000642673"/>
    </source>
</evidence>
<feature type="region of interest" description="Disordered" evidence="1">
    <location>
        <begin position="27"/>
        <end position="80"/>
    </location>
</feature>
<protein>
    <submittedName>
        <fullName evidence="2">Uncharacterized protein</fullName>
    </submittedName>
</protein>
<feature type="compositionally biased region" description="Basic and acidic residues" evidence="1">
    <location>
        <begin position="27"/>
        <end position="47"/>
    </location>
</feature>
<keyword evidence="3" id="KW-1185">Reference proteome</keyword>
<organism evidence="2 3">
    <name type="scientific">Streptomyces cirratus</name>
    <dbReference type="NCBI Taxonomy" id="68187"/>
    <lineage>
        <taxon>Bacteria</taxon>
        <taxon>Bacillati</taxon>
        <taxon>Actinomycetota</taxon>
        <taxon>Actinomycetes</taxon>
        <taxon>Kitasatosporales</taxon>
        <taxon>Streptomycetaceae</taxon>
        <taxon>Streptomyces</taxon>
    </lineage>
</organism>
<proteinExistence type="predicted"/>
<dbReference type="EMBL" id="BMVP01000001">
    <property type="protein sequence ID" value="GHB35995.1"/>
    <property type="molecule type" value="Genomic_DNA"/>
</dbReference>
<sequence>MHGQLHQIAGEEPRRLLSGAARVRIGVREAAHPRDRHSASRDDRRDQAVPTTVTHEFPAFRKSSRATARTGDNAVGPFEL</sequence>
<accession>A0ABQ3EI99</accession>
<reference evidence="3" key="1">
    <citation type="journal article" date="2019" name="Int. J. Syst. Evol. Microbiol.">
        <title>The Global Catalogue of Microorganisms (GCM) 10K type strain sequencing project: providing services to taxonomists for standard genome sequencing and annotation.</title>
        <authorList>
            <consortium name="The Broad Institute Genomics Platform"/>
            <consortium name="The Broad Institute Genome Sequencing Center for Infectious Disease"/>
            <person name="Wu L."/>
            <person name="Ma J."/>
        </authorList>
    </citation>
    <scope>NUCLEOTIDE SEQUENCE [LARGE SCALE GENOMIC DNA]</scope>
    <source>
        <strain evidence="3">JCM 4738</strain>
    </source>
</reference>
<evidence type="ECO:0000313" key="2">
    <source>
        <dbReference type="EMBL" id="GHB35995.1"/>
    </source>
</evidence>
<gene>
    <name evidence="2" type="ORF">GCM10010347_01530</name>
</gene>
<dbReference type="Proteomes" id="UP000642673">
    <property type="component" value="Unassembled WGS sequence"/>
</dbReference>
<comment type="caution">
    <text evidence="2">The sequence shown here is derived from an EMBL/GenBank/DDBJ whole genome shotgun (WGS) entry which is preliminary data.</text>
</comment>
<name>A0ABQ3EI99_9ACTN</name>